<reference evidence="2 3" key="1">
    <citation type="submission" date="2021-10" db="EMBL/GenBank/DDBJ databases">
        <title>Collection of gut derived symbiotic bacterial strains cultured from healthy donors.</title>
        <authorList>
            <person name="Lin H."/>
            <person name="Littmann E."/>
            <person name="Claire K."/>
            <person name="Pamer E."/>
        </authorList>
    </citation>
    <scope>NUCLEOTIDE SEQUENCE [LARGE SCALE GENOMIC DNA]</scope>
    <source>
        <strain evidence="2 3">MSK.17.68</strain>
    </source>
</reference>
<dbReference type="Pfam" id="PF08239">
    <property type="entry name" value="SH3_3"/>
    <property type="match status" value="1"/>
</dbReference>
<protein>
    <submittedName>
        <fullName evidence="2">SH3 domain-containing protein</fullName>
    </submittedName>
</protein>
<evidence type="ECO:0000313" key="2">
    <source>
        <dbReference type="EMBL" id="MCB5445147.1"/>
    </source>
</evidence>
<gene>
    <name evidence="2" type="ORF">LIP50_02910</name>
</gene>
<accession>A0ABS8CW85</accession>
<dbReference type="InterPro" id="IPR003646">
    <property type="entry name" value="SH3-like_bac-type"/>
</dbReference>
<dbReference type="Proteomes" id="UP001299409">
    <property type="component" value="Unassembled WGS sequence"/>
</dbReference>
<dbReference type="Gene3D" id="2.30.30.40">
    <property type="entry name" value="SH3 Domains"/>
    <property type="match status" value="1"/>
</dbReference>
<feature type="domain" description="SH3b" evidence="1">
    <location>
        <begin position="1"/>
        <end position="37"/>
    </location>
</feature>
<name>A0ABS8CW85_9FIRM</name>
<keyword evidence="3" id="KW-1185">Reference proteome</keyword>
<organism evidence="2 3">
    <name type="scientific">Intestinibacter bartlettii</name>
    <dbReference type="NCBI Taxonomy" id="261299"/>
    <lineage>
        <taxon>Bacteria</taxon>
        <taxon>Bacillati</taxon>
        <taxon>Bacillota</taxon>
        <taxon>Clostridia</taxon>
        <taxon>Peptostreptococcales</taxon>
        <taxon>Peptostreptococcaceae</taxon>
        <taxon>Intestinibacter</taxon>
    </lineage>
</organism>
<evidence type="ECO:0000259" key="1">
    <source>
        <dbReference type="PROSITE" id="PS51781"/>
    </source>
</evidence>
<dbReference type="PROSITE" id="PS51781">
    <property type="entry name" value="SH3B"/>
    <property type="match status" value="1"/>
</dbReference>
<dbReference type="RefSeq" id="WP_226914279.1">
    <property type="nucleotide sequence ID" value="NZ_JAJBMC010000002.1"/>
</dbReference>
<comment type="caution">
    <text evidence="2">The sequence shown here is derived from an EMBL/GenBank/DDBJ whole genome shotgun (WGS) entry which is preliminary data.</text>
</comment>
<sequence length="37" mass="4040">MSEGLNVRKGPLTQYDSIGKVSKGYVFDAIGKSGSWY</sequence>
<dbReference type="EMBL" id="JAJBMB010000002">
    <property type="protein sequence ID" value="MCB5445147.1"/>
    <property type="molecule type" value="Genomic_DNA"/>
</dbReference>
<evidence type="ECO:0000313" key="3">
    <source>
        <dbReference type="Proteomes" id="UP001299409"/>
    </source>
</evidence>
<proteinExistence type="predicted"/>